<evidence type="ECO:0000313" key="2">
    <source>
        <dbReference type="Proteomes" id="UP000315234"/>
    </source>
</evidence>
<accession>A0ABC9ZJN4</accession>
<dbReference type="InterPro" id="IPR021739">
    <property type="entry name" value="SaV-like"/>
</dbReference>
<gene>
    <name evidence="1" type="ORF">Cst04h_02510</name>
</gene>
<evidence type="ECO:0000313" key="1">
    <source>
        <dbReference type="EMBL" id="GEA42081.1"/>
    </source>
</evidence>
<reference evidence="1 2" key="1">
    <citation type="submission" date="2019-06" db="EMBL/GenBank/DDBJ databases">
        <title>Draft genome sequence of Corynebacterium striatum NBRC 15291.</title>
        <authorList>
            <person name="Miura T."/>
            <person name="Furukawa M."/>
            <person name="Shimamura M."/>
            <person name="Ohyama Y."/>
            <person name="Yamazoe A."/>
            <person name="Kawasaki H."/>
        </authorList>
    </citation>
    <scope>NUCLEOTIDE SEQUENCE [LARGE SCALE GENOMIC DNA]</scope>
    <source>
        <strain evidence="1 2">NBRC 15291</strain>
    </source>
</reference>
<dbReference type="RefSeq" id="WP_005529612.1">
    <property type="nucleotide sequence ID" value="NZ_BJLD01000001.1"/>
</dbReference>
<sequence>MSDMVNHPPHYTGFSNGAEVIDITENLTFNTGNACKYAARAGRTDGRNKGAVIEDLNKAIWYLRRELERLGATDG</sequence>
<dbReference type="Proteomes" id="UP000315234">
    <property type="component" value="Unassembled WGS sequence"/>
</dbReference>
<proteinExistence type="predicted"/>
<evidence type="ECO:0008006" key="3">
    <source>
        <dbReference type="Google" id="ProtNLM"/>
    </source>
</evidence>
<dbReference type="EMBL" id="BJLD01000001">
    <property type="protein sequence ID" value="GEA42081.1"/>
    <property type="molecule type" value="Genomic_DNA"/>
</dbReference>
<dbReference type="Pfam" id="PF11753">
    <property type="entry name" value="DUF3310"/>
    <property type="match status" value="1"/>
</dbReference>
<organism evidence="1 2">
    <name type="scientific">Corynebacterium striatum</name>
    <dbReference type="NCBI Taxonomy" id="43770"/>
    <lineage>
        <taxon>Bacteria</taxon>
        <taxon>Bacillati</taxon>
        <taxon>Actinomycetota</taxon>
        <taxon>Actinomycetes</taxon>
        <taxon>Mycobacteriales</taxon>
        <taxon>Corynebacteriaceae</taxon>
        <taxon>Corynebacterium</taxon>
    </lineage>
</organism>
<dbReference type="AlphaFoldDB" id="A0ABC9ZJN4"/>
<name>A0ABC9ZJN4_CORST</name>
<comment type="caution">
    <text evidence="1">The sequence shown here is derived from an EMBL/GenBank/DDBJ whole genome shotgun (WGS) entry which is preliminary data.</text>
</comment>
<protein>
    <recommendedName>
        <fullName evidence="3">DUF3310 domain-containing protein</fullName>
    </recommendedName>
</protein>